<dbReference type="KEGG" id="nga:Ngar_c06050"/>
<organism evidence="10 11">
    <name type="scientific">Nitrososphaera gargensis (strain Ga9.2)</name>
    <dbReference type="NCBI Taxonomy" id="1237085"/>
    <lineage>
        <taxon>Archaea</taxon>
        <taxon>Nitrososphaerota</taxon>
        <taxon>Nitrososphaeria</taxon>
        <taxon>Nitrososphaerales</taxon>
        <taxon>Nitrososphaeraceae</taxon>
        <taxon>Nitrososphaera</taxon>
    </lineage>
</organism>
<sequence length="788" mass="84325">MVVLSEGVGYFILLGVGLVMALAVTSLVRAETKWLGTRKTFEWFSTAGRTVKTGLIASSVVSAWTWAATLLQSSTVAYQFGISGPFWYAAGASIQVVLFAILALEVKRKAPSSHTFPEIIFARFGKNSHKVFLFFALMTNTIVTAMLVLGGAAVVNSLTGVDIYIAAFLIPVGVIIYTFFGGLKATFLAEYLNSVFLFAVVLVFISVIYFSNPQVGGISGMFDRLTEAAAIKPVDGNFAGSYLTMASTGALIFGIINIVGNFGTVFVDQAYWQRAIAAAPKSAFKGFLIGGLAWFAIPFALATALGLAAVAIHAPLMPEQISMGLVAPTAASQILGDVGAILLLTMLFTAVMSAGSAELVSVSSLITYDVYRTYIRPSATGRSLMRISRLSILFFGMGMGSLALVLLQVGASLQYVYLAMGVLIGSAVVPIALAVVWKKTNKVAATVGALIGLCCGLVVWLLTAYTLYGAISVHSTGQNIPLLAGNLTSILVGGAITLLGSVIKPENFDFRVMKQKILIVDAKIRRLVEDENDEEYLLRSSRFGYKVAVALTLVLVVAWPMPLYLSGYIFSQTVYSIWIGVAVLWAGAAAAAIILLPLIESRKGIVKVLQRIGYHVIDTRPGYRLSADDDRSDNNHYGDTGINRSAAYNRKILVPLDGSLQSLRALNSSTNLLANAGSVTATTTVYILNVIEWMDENDESVDDELAAIMEEQGKKMLRSILLPKSRSSVKYERIVKLGDPATKIIETAEKLGVDLIAMGTTGLGDAKEIGHVSSKVLRLASMPVVLIK</sequence>
<dbReference type="AlphaFoldDB" id="K0IFE1"/>
<dbReference type="GeneID" id="13795000"/>
<feature type="transmembrane region" description="Helical" evidence="8">
    <location>
        <begin position="12"/>
        <end position="30"/>
    </location>
</feature>
<feature type="transmembrane region" description="Helical" evidence="8">
    <location>
        <begin position="192"/>
        <end position="211"/>
    </location>
</feature>
<dbReference type="Gene3D" id="3.40.50.620">
    <property type="entry name" value="HUPs"/>
    <property type="match status" value="1"/>
</dbReference>
<dbReference type="InterPro" id="IPR038377">
    <property type="entry name" value="Na/Glc_symporter_sf"/>
</dbReference>
<dbReference type="PATRIC" id="fig|1237085.11.peg.578"/>
<reference evidence="10" key="1">
    <citation type="journal article" date="2012" name="Environ. Microbiol.">
        <title>The genome of the ammonia-oxidizing Candidatus Nitrososphaera gargensis: insights into metabolic versatility and environmental adaptations.</title>
        <authorList>
            <person name="Spang A."/>
            <person name="Poehlein A."/>
            <person name="Offre P."/>
            <person name="Zumbragel S."/>
            <person name="Haider S."/>
            <person name="Rychlik N."/>
            <person name="Nowka B."/>
            <person name="Schmeisser C."/>
            <person name="Lebedeva E.V."/>
            <person name="Rattei T."/>
            <person name="Bohm C."/>
            <person name="Schmid M."/>
            <person name="Galushko A."/>
            <person name="Hatzenpichler R."/>
            <person name="Weinmaier T."/>
            <person name="Daniel R."/>
            <person name="Schleper C."/>
            <person name="Spieck E."/>
            <person name="Streit W."/>
            <person name="Wagner M."/>
        </authorList>
    </citation>
    <scope>NUCLEOTIDE SEQUENCE [LARGE SCALE GENOMIC DNA]</scope>
    <source>
        <strain evidence="10">Enrichment culture Ga9.2</strain>
    </source>
</reference>
<protein>
    <submittedName>
        <fullName evidence="10">Urea active transporter</fullName>
    </submittedName>
</protein>
<dbReference type="PROSITE" id="PS50283">
    <property type="entry name" value="NA_SOLUT_SYMP_3"/>
    <property type="match status" value="1"/>
</dbReference>
<evidence type="ECO:0000256" key="5">
    <source>
        <dbReference type="ARBA" id="ARBA00022989"/>
    </source>
</evidence>
<feature type="transmembrane region" description="Helical" evidence="8">
    <location>
        <begin position="242"/>
        <end position="267"/>
    </location>
</feature>
<comment type="similarity">
    <text evidence="2 7">Belongs to the sodium:solute symporter (SSF) (TC 2.A.21) family.</text>
</comment>
<dbReference type="Gene3D" id="1.20.1730.10">
    <property type="entry name" value="Sodium/glucose cotransporter"/>
    <property type="match status" value="1"/>
</dbReference>
<dbReference type="GO" id="GO:0015204">
    <property type="term" value="F:urea transmembrane transporter activity"/>
    <property type="evidence" value="ECO:0007669"/>
    <property type="project" value="InterPro"/>
</dbReference>
<dbReference type="NCBIfam" id="TIGR00813">
    <property type="entry name" value="sss"/>
    <property type="match status" value="1"/>
</dbReference>
<keyword evidence="11" id="KW-1185">Reference proteome</keyword>
<dbReference type="InterPro" id="IPR006015">
    <property type="entry name" value="Universal_stress_UspA"/>
</dbReference>
<evidence type="ECO:0000256" key="3">
    <source>
        <dbReference type="ARBA" id="ARBA00022448"/>
    </source>
</evidence>
<evidence type="ECO:0000256" key="8">
    <source>
        <dbReference type="SAM" id="Phobius"/>
    </source>
</evidence>
<dbReference type="InterPro" id="IPR001734">
    <property type="entry name" value="Na/solute_symporter"/>
</dbReference>
<dbReference type="InterPro" id="IPR014729">
    <property type="entry name" value="Rossmann-like_a/b/a_fold"/>
</dbReference>
<evidence type="ECO:0000256" key="2">
    <source>
        <dbReference type="ARBA" id="ARBA00006434"/>
    </source>
</evidence>
<dbReference type="HOGENOM" id="CLU_010778_1_0_2"/>
<feature type="transmembrane region" description="Helical" evidence="8">
    <location>
        <begin position="86"/>
        <end position="104"/>
    </location>
</feature>
<feature type="transmembrane region" description="Helical" evidence="8">
    <location>
        <begin position="480"/>
        <end position="503"/>
    </location>
</feature>
<evidence type="ECO:0000256" key="7">
    <source>
        <dbReference type="RuleBase" id="RU362091"/>
    </source>
</evidence>
<accession>K0IFE1</accession>
<keyword evidence="5 8" id="KW-1133">Transmembrane helix</keyword>
<evidence type="ECO:0000259" key="9">
    <source>
        <dbReference type="Pfam" id="PF00582"/>
    </source>
</evidence>
<dbReference type="Proteomes" id="UP000008037">
    <property type="component" value="Chromosome"/>
</dbReference>
<proteinExistence type="inferred from homology"/>
<evidence type="ECO:0000256" key="4">
    <source>
        <dbReference type="ARBA" id="ARBA00022692"/>
    </source>
</evidence>
<evidence type="ECO:0000256" key="1">
    <source>
        <dbReference type="ARBA" id="ARBA00004141"/>
    </source>
</evidence>
<feature type="transmembrane region" description="Helical" evidence="8">
    <location>
        <begin position="415"/>
        <end position="436"/>
    </location>
</feature>
<keyword evidence="3" id="KW-0813">Transport</keyword>
<dbReference type="CDD" id="cd11476">
    <property type="entry name" value="SLC5sbd_DUR3"/>
    <property type="match status" value="1"/>
</dbReference>
<feature type="transmembrane region" description="Helical" evidence="8">
    <location>
        <begin position="131"/>
        <end position="155"/>
    </location>
</feature>
<dbReference type="Pfam" id="PF00582">
    <property type="entry name" value="Usp"/>
    <property type="match status" value="1"/>
</dbReference>
<dbReference type="BioCyc" id="CNIT1237085:G1324-603-MONOMER"/>
<evidence type="ECO:0000313" key="11">
    <source>
        <dbReference type="Proteomes" id="UP000008037"/>
    </source>
</evidence>
<dbReference type="OrthoDB" id="105697at2157"/>
<evidence type="ECO:0000313" key="10">
    <source>
        <dbReference type="EMBL" id="AFU57548.1"/>
    </source>
</evidence>
<feature type="transmembrane region" description="Helical" evidence="8">
    <location>
        <begin position="287"/>
        <end position="314"/>
    </location>
</feature>
<dbReference type="PRINTS" id="PR01438">
    <property type="entry name" value="UNVRSLSTRESS"/>
</dbReference>
<dbReference type="CDD" id="cd00293">
    <property type="entry name" value="USP-like"/>
    <property type="match status" value="1"/>
</dbReference>
<feature type="transmembrane region" description="Helical" evidence="8">
    <location>
        <begin position="575"/>
        <end position="599"/>
    </location>
</feature>
<dbReference type="Pfam" id="PF00474">
    <property type="entry name" value="SSF"/>
    <property type="match status" value="1"/>
</dbReference>
<dbReference type="EMBL" id="CP002408">
    <property type="protein sequence ID" value="AFU57548.1"/>
    <property type="molecule type" value="Genomic_DNA"/>
</dbReference>
<name>K0IFE1_NITGG</name>
<gene>
    <name evidence="10" type="ordered locus">Ngar_c06050</name>
</gene>
<keyword evidence="4 8" id="KW-0812">Transmembrane</keyword>
<feature type="transmembrane region" description="Helical" evidence="8">
    <location>
        <begin position="547"/>
        <end position="569"/>
    </location>
</feature>
<dbReference type="InterPro" id="IPR031155">
    <property type="entry name" value="DUR"/>
</dbReference>
<dbReference type="STRING" id="1237085.Ngar_c06050"/>
<dbReference type="GO" id="GO:0005886">
    <property type="term" value="C:plasma membrane"/>
    <property type="evidence" value="ECO:0007669"/>
    <property type="project" value="TreeGrafter"/>
</dbReference>
<feature type="transmembrane region" description="Helical" evidence="8">
    <location>
        <begin position="334"/>
        <end position="366"/>
    </location>
</feature>
<dbReference type="InterPro" id="IPR006016">
    <property type="entry name" value="UspA"/>
</dbReference>
<dbReference type="RefSeq" id="WP_015018094.1">
    <property type="nucleotide sequence ID" value="NC_018719.1"/>
</dbReference>
<dbReference type="PANTHER" id="PTHR46154">
    <property type="match status" value="1"/>
</dbReference>
<dbReference type="PANTHER" id="PTHR46154:SF4">
    <property type="entry name" value="UREA ACTIVE TRANSPORTER"/>
    <property type="match status" value="1"/>
</dbReference>
<feature type="transmembrane region" description="Helical" evidence="8">
    <location>
        <begin position="443"/>
        <end position="468"/>
    </location>
</feature>
<feature type="transmembrane region" description="Helical" evidence="8">
    <location>
        <begin position="387"/>
        <end position="409"/>
    </location>
</feature>
<evidence type="ECO:0000256" key="6">
    <source>
        <dbReference type="ARBA" id="ARBA00023136"/>
    </source>
</evidence>
<dbReference type="SUPFAM" id="SSF52402">
    <property type="entry name" value="Adenine nucleotide alpha hydrolases-like"/>
    <property type="match status" value="1"/>
</dbReference>
<dbReference type="InParanoid" id="K0IFE1"/>
<feature type="domain" description="UspA" evidence="9">
    <location>
        <begin position="650"/>
        <end position="788"/>
    </location>
</feature>
<feature type="transmembrane region" description="Helical" evidence="8">
    <location>
        <begin position="161"/>
        <end position="180"/>
    </location>
</feature>
<keyword evidence="6 8" id="KW-0472">Membrane</keyword>
<comment type="subcellular location">
    <subcellularLocation>
        <location evidence="1">Membrane</location>
        <topology evidence="1">Multi-pass membrane protein</topology>
    </subcellularLocation>
</comment>